<evidence type="ECO:0000313" key="3">
    <source>
        <dbReference type="WBParaSite" id="ALUE_0001015701-mRNA-1"/>
    </source>
</evidence>
<feature type="compositionally biased region" description="Basic residues" evidence="1">
    <location>
        <begin position="48"/>
        <end position="63"/>
    </location>
</feature>
<dbReference type="Proteomes" id="UP000036681">
    <property type="component" value="Unplaced"/>
</dbReference>
<evidence type="ECO:0000256" key="1">
    <source>
        <dbReference type="SAM" id="MobiDB-lite"/>
    </source>
</evidence>
<name>A0A0M3I1J5_ASCLU</name>
<organism evidence="2 3">
    <name type="scientific">Ascaris lumbricoides</name>
    <name type="common">Giant roundworm</name>
    <dbReference type="NCBI Taxonomy" id="6252"/>
    <lineage>
        <taxon>Eukaryota</taxon>
        <taxon>Metazoa</taxon>
        <taxon>Ecdysozoa</taxon>
        <taxon>Nematoda</taxon>
        <taxon>Chromadorea</taxon>
        <taxon>Rhabditida</taxon>
        <taxon>Spirurina</taxon>
        <taxon>Ascaridomorpha</taxon>
        <taxon>Ascaridoidea</taxon>
        <taxon>Ascarididae</taxon>
        <taxon>Ascaris</taxon>
    </lineage>
</organism>
<sequence>MEMQHAPTRFIPFADSRAEEATCRNVPESSNSSKFFKDSYYPSLQKAKHGHVLTTPKKSRRHLTGRDLIPRVQKSPTSPVDVRTVLFEDERLVHHQYFRRS</sequence>
<dbReference type="WBParaSite" id="ALUE_0001015701-mRNA-1">
    <property type="protein sequence ID" value="ALUE_0001015701-mRNA-1"/>
    <property type="gene ID" value="ALUE_0001015701"/>
</dbReference>
<feature type="region of interest" description="Disordered" evidence="1">
    <location>
        <begin position="48"/>
        <end position="75"/>
    </location>
</feature>
<dbReference type="AlphaFoldDB" id="A0A0M3I1J5"/>
<reference evidence="3" key="1">
    <citation type="submission" date="2017-02" db="UniProtKB">
        <authorList>
            <consortium name="WormBaseParasite"/>
        </authorList>
    </citation>
    <scope>IDENTIFICATION</scope>
</reference>
<proteinExistence type="predicted"/>
<accession>A0A0M3I1J5</accession>
<keyword evidence="2" id="KW-1185">Reference proteome</keyword>
<protein>
    <submittedName>
        <fullName evidence="3">Uncharacterized protein</fullName>
    </submittedName>
</protein>
<evidence type="ECO:0000313" key="2">
    <source>
        <dbReference type="Proteomes" id="UP000036681"/>
    </source>
</evidence>